<feature type="region of interest" description="Disordered" evidence="1">
    <location>
        <begin position="73"/>
        <end position="95"/>
    </location>
</feature>
<dbReference type="AlphaFoldDB" id="A0A0L7L3L1"/>
<evidence type="ECO:0000256" key="1">
    <source>
        <dbReference type="SAM" id="MobiDB-lite"/>
    </source>
</evidence>
<proteinExistence type="predicted"/>
<keyword evidence="3" id="KW-1185">Reference proteome</keyword>
<evidence type="ECO:0000313" key="2">
    <source>
        <dbReference type="EMBL" id="KOB69906.1"/>
    </source>
</evidence>
<comment type="caution">
    <text evidence="2">The sequence shown here is derived from an EMBL/GenBank/DDBJ whole genome shotgun (WGS) entry which is preliminary data.</text>
</comment>
<accession>A0A0L7L3L1</accession>
<name>A0A0L7L3L1_OPEBR</name>
<feature type="compositionally biased region" description="Polar residues" evidence="1">
    <location>
        <begin position="202"/>
        <end position="216"/>
    </location>
</feature>
<protein>
    <submittedName>
        <fullName evidence="2">Host cell factor 1</fullName>
    </submittedName>
</protein>
<sequence length="216" mass="22008">MESESSLHADGPDGAEVSPLAENQAADTIDDLSENNVSSHEDASAAVDESATIADPTSSSDVLHPELQIALAEVDEQSLLEPEPVNAEGDEEMDIDEVAASAAADAADAVDAAVADASDASAYIGDNCLSTPAETEDGSPQDNESQLDPMMKEDDEEGLDGAAEESPDQSISSGMPTDNESSTMDEDMGGGEGVASSDDVNDISSAAQEALSTGIR</sequence>
<gene>
    <name evidence="2" type="ORF">OBRU01_06767</name>
</gene>
<dbReference type="Proteomes" id="UP000037510">
    <property type="component" value="Unassembled WGS sequence"/>
</dbReference>
<reference evidence="2 3" key="1">
    <citation type="journal article" date="2015" name="Genome Biol. Evol.">
        <title>The genome of winter moth (Operophtera brumata) provides a genomic perspective on sexual dimorphism and phenology.</title>
        <authorList>
            <person name="Derks M.F."/>
            <person name="Smit S."/>
            <person name="Salis L."/>
            <person name="Schijlen E."/>
            <person name="Bossers A."/>
            <person name="Mateman C."/>
            <person name="Pijl A.S."/>
            <person name="de Ridder D."/>
            <person name="Groenen M.A."/>
            <person name="Visser M.E."/>
            <person name="Megens H.J."/>
        </authorList>
    </citation>
    <scope>NUCLEOTIDE SEQUENCE [LARGE SCALE GENOMIC DNA]</scope>
    <source>
        <strain evidence="2">WM2013NL</strain>
        <tissue evidence="2">Head and thorax</tissue>
    </source>
</reference>
<feature type="region of interest" description="Disordered" evidence="1">
    <location>
        <begin position="1"/>
        <end position="61"/>
    </location>
</feature>
<organism evidence="2 3">
    <name type="scientific">Operophtera brumata</name>
    <name type="common">Winter moth</name>
    <name type="synonym">Phalaena brumata</name>
    <dbReference type="NCBI Taxonomy" id="104452"/>
    <lineage>
        <taxon>Eukaryota</taxon>
        <taxon>Metazoa</taxon>
        <taxon>Ecdysozoa</taxon>
        <taxon>Arthropoda</taxon>
        <taxon>Hexapoda</taxon>
        <taxon>Insecta</taxon>
        <taxon>Pterygota</taxon>
        <taxon>Neoptera</taxon>
        <taxon>Endopterygota</taxon>
        <taxon>Lepidoptera</taxon>
        <taxon>Glossata</taxon>
        <taxon>Ditrysia</taxon>
        <taxon>Geometroidea</taxon>
        <taxon>Geometridae</taxon>
        <taxon>Larentiinae</taxon>
        <taxon>Operophtera</taxon>
    </lineage>
</organism>
<dbReference type="EMBL" id="JTDY01003235">
    <property type="protein sequence ID" value="KOB69906.1"/>
    <property type="molecule type" value="Genomic_DNA"/>
</dbReference>
<feature type="compositionally biased region" description="Polar residues" evidence="1">
    <location>
        <begin position="168"/>
        <end position="182"/>
    </location>
</feature>
<feature type="compositionally biased region" description="Basic and acidic residues" evidence="1">
    <location>
        <begin position="1"/>
        <end position="11"/>
    </location>
</feature>
<feature type="compositionally biased region" description="Acidic residues" evidence="1">
    <location>
        <begin position="153"/>
        <end position="167"/>
    </location>
</feature>
<evidence type="ECO:0000313" key="3">
    <source>
        <dbReference type="Proteomes" id="UP000037510"/>
    </source>
</evidence>
<feature type="region of interest" description="Disordered" evidence="1">
    <location>
        <begin position="123"/>
        <end position="216"/>
    </location>
</feature>